<reference evidence="1 2" key="1">
    <citation type="submission" date="2018-11" db="EMBL/GenBank/DDBJ databases">
        <title>Proposal to divide the Flavobacteriaceae and reorganize its genera based on Amino Acid Identity values calculated from whole genome sequences.</title>
        <authorList>
            <person name="Nicholson A.C."/>
            <person name="Gulvik C.A."/>
            <person name="Whitney A.M."/>
            <person name="Humrighouse B.W."/>
            <person name="Bell M."/>
            <person name="Holmes B."/>
            <person name="Steigerwalt A."/>
            <person name="Villarma A."/>
            <person name="Sheth M."/>
            <person name="Batra D."/>
            <person name="Pryor J."/>
            <person name="Bernardet J.-F."/>
            <person name="Hugo C."/>
            <person name="Kampfer P."/>
            <person name="Newman J."/>
            <person name="Mcquiston J.R."/>
        </authorList>
    </citation>
    <scope>NUCLEOTIDE SEQUENCE [LARGE SCALE GENOMIC DNA]</scope>
    <source>
        <strain evidence="1 2">G0235</strain>
    </source>
</reference>
<evidence type="ECO:0008006" key="3">
    <source>
        <dbReference type="Google" id="ProtNLM"/>
    </source>
</evidence>
<sequence length="326" mass="37748">MEKNEIIGHIHTLVSNNVIGDKQAMSRYKGFRGELFLDSYMKEKYPSRQYFEGGMIISQDSVQTSLDNALYLCVIEKSEYNPDYIKIFTCLSGIGFEKMILVLYDEEKWEIKPVMAFDSGSVSLPVPDIEAYEFSISGNKFNNPMSNIDDFLNFFESYKVRSRNIHEIKDETFKWLQVNLSQFSESQLLKIYMNRLFLDGFIGFGKKKGKPSDIDMIVKNSEGKFSLIEIKEKDLPKKNKKGFGLDIPRLNDMIRISKQTGLDYFLIVREVNNQTDRELIGYKYISIRDFEEDVRKSQAVTGGTGMRSESTINDTLICSYDLFRDL</sequence>
<accession>A0ABX9X968</accession>
<evidence type="ECO:0000313" key="1">
    <source>
        <dbReference type="EMBL" id="ROH94821.1"/>
    </source>
</evidence>
<evidence type="ECO:0000313" key="2">
    <source>
        <dbReference type="Proteomes" id="UP000281899"/>
    </source>
</evidence>
<dbReference type="GeneID" id="301711603"/>
<comment type="caution">
    <text evidence="1">The sequence shown here is derived from an EMBL/GenBank/DDBJ whole genome shotgun (WGS) entry which is preliminary data.</text>
</comment>
<organism evidence="1 2">
    <name type="scientific">Chryseobacterium cucumeris</name>
    <dbReference type="NCBI Taxonomy" id="1813611"/>
    <lineage>
        <taxon>Bacteria</taxon>
        <taxon>Pseudomonadati</taxon>
        <taxon>Bacteroidota</taxon>
        <taxon>Flavobacteriia</taxon>
        <taxon>Flavobacteriales</taxon>
        <taxon>Weeksellaceae</taxon>
        <taxon>Chryseobacterium group</taxon>
        <taxon>Chryseobacterium</taxon>
    </lineage>
</organism>
<dbReference type="Proteomes" id="UP000281899">
    <property type="component" value="Unassembled WGS sequence"/>
</dbReference>
<protein>
    <recommendedName>
        <fullName evidence="3">DUF3883 domain-containing protein</fullName>
    </recommendedName>
</protein>
<dbReference type="RefSeq" id="WP_123277897.1">
    <property type="nucleotide sequence ID" value="NZ_RJTW01000003.1"/>
</dbReference>
<gene>
    <name evidence="1" type="ORF">EGI15_02880</name>
</gene>
<name>A0ABX9X968_9FLAO</name>
<keyword evidence="2" id="KW-1185">Reference proteome</keyword>
<dbReference type="EMBL" id="RJTW01000003">
    <property type="protein sequence ID" value="ROH94821.1"/>
    <property type="molecule type" value="Genomic_DNA"/>
</dbReference>
<proteinExistence type="predicted"/>